<dbReference type="EC" id="3.4.24.-" evidence="11"/>
<dbReference type="Pfam" id="PF02128">
    <property type="entry name" value="Peptidase_M36"/>
    <property type="match status" value="2"/>
</dbReference>
<evidence type="ECO:0000256" key="5">
    <source>
        <dbReference type="ARBA" id="ARBA00022670"/>
    </source>
</evidence>
<keyword evidence="7 11" id="KW-0378">Hydrolase</keyword>
<dbReference type="EMBL" id="JBBXMP010000101">
    <property type="protein sequence ID" value="KAL0062596.1"/>
    <property type="molecule type" value="Genomic_DNA"/>
</dbReference>
<keyword evidence="6 11" id="KW-0479">Metal-binding</keyword>
<protein>
    <recommendedName>
        <fullName evidence="11">Extracellular metalloproteinase</fullName>
        <ecNumber evidence="11">3.4.24.-</ecNumber>
    </recommendedName>
    <alternativeName>
        <fullName evidence="11">Fungalysin</fullName>
    </alternativeName>
</protein>
<dbReference type="CDD" id="cd09596">
    <property type="entry name" value="M36"/>
    <property type="match status" value="1"/>
</dbReference>
<evidence type="ECO:0000313" key="12">
    <source>
        <dbReference type="EMBL" id="KAL0062596.1"/>
    </source>
</evidence>
<dbReference type="Proteomes" id="UP001437256">
    <property type="component" value="Unassembled WGS sequence"/>
</dbReference>
<evidence type="ECO:0000256" key="8">
    <source>
        <dbReference type="ARBA" id="ARBA00022833"/>
    </source>
</evidence>
<keyword evidence="13" id="KW-1185">Reference proteome</keyword>
<dbReference type="PRINTS" id="PR00999">
    <property type="entry name" value="FUNGALYSIN"/>
</dbReference>
<evidence type="ECO:0000256" key="11">
    <source>
        <dbReference type="RuleBase" id="RU364017"/>
    </source>
</evidence>
<evidence type="ECO:0000313" key="13">
    <source>
        <dbReference type="Proteomes" id="UP001437256"/>
    </source>
</evidence>
<feature type="chain" id="PRO_5044980802" description="Extracellular metalloproteinase" evidence="11">
    <location>
        <begin position="24"/>
        <end position="630"/>
    </location>
</feature>
<accession>A0ABR2ZNH2</accession>
<gene>
    <name evidence="12" type="ORF">AAF712_010530</name>
</gene>
<sequence length="630" mass="68353">MGAFYKVLSSVLLSICYVSCVNAAPWPVSSKHSTHRVRSLGDGVQVEVYHPSTNYQTFGEGVELPASFGKPSIKDRTVEFISSQLKVGHEDVSFKSGYTAEDGATYGYAKQFHAGPSRRNGIPFKNAVANVAFKDDKAVAFGSSFVPNAKVADSTPTVDVNSVVSKVEEALKGKKNDIEPTLEYLALQDGTAALVHVFQVQNDEDFTFYEAYVDAHSGELISVTDFVADADYKVVPIWKQDITQGVEMLSNPGMNFASPNGWHLSSGTTTEGNNVIAYKKNTTSVTSQSGSGQVFDYTYDSSLAPAEGSNVDAARTNAFYLANTFHDTLYLYGFTETAFNFQNDNFGKGGSGNDRVQMSVQDNTGFLPFNNANFATPPDGQPGVCKMYIWIYTTPFRDGAVQNDIPVHEITHGLTNRMTGGGTGTCLQTLEANGMGEGWSDAVADWFAHSNSAAVTDFVMAEWVLNSGVGIRSYPYSTSKSVNPYMYSKVAELSITHSIGEVKLSELTILQRMLTSFFVCLFLLVSHRANMLHNVYAELVAAHGWSETARTGATGTSGNVVWLRIIVRALALQPCNPTFVSARDAIIQADLNLYDGAHICLLWRTFASRGLGQGAADYKDSTVVPPACQK</sequence>
<dbReference type="InterPro" id="IPR050371">
    <property type="entry name" value="Fungal_virulence_M36"/>
</dbReference>
<name>A0ABR2ZNH2_9AGAR</name>
<proteinExistence type="inferred from homology"/>
<keyword evidence="4 11" id="KW-0964">Secreted</keyword>
<evidence type="ECO:0000256" key="7">
    <source>
        <dbReference type="ARBA" id="ARBA00022801"/>
    </source>
</evidence>
<keyword evidence="11" id="KW-0732">Signal</keyword>
<comment type="similarity">
    <text evidence="3 11">Belongs to the peptidase M36 family.</text>
</comment>
<dbReference type="Gene3D" id="3.10.170.10">
    <property type="match status" value="1"/>
</dbReference>
<evidence type="ECO:0000256" key="10">
    <source>
        <dbReference type="ARBA" id="ARBA00023145"/>
    </source>
</evidence>
<keyword evidence="9 11" id="KW-0482">Metalloprotease</keyword>
<dbReference type="PANTHER" id="PTHR33478:SF1">
    <property type="entry name" value="EXTRACELLULAR METALLOPROTEINASE MEP"/>
    <property type="match status" value="1"/>
</dbReference>
<dbReference type="Gene3D" id="1.10.390.10">
    <property type="entry name" value="Neutral Protease Domain 2"/>
    <property type="match status" value="2"/>
</dbReference>
<keyword evidence="8 11" id="KW-0862">Zinc</keyword>
<evidence type="ECO:0000256" key="6">
    <source>
        <dbReference type="ARBA" id="ARBA00022723"/>
    </source>
</evidence>
<reference evidence="12 13" key="1">
    <citation type="submission" date="2024-05" db="EMBL/GenBank/DDBJ databases">
        <title>A draft genome resource for the thread blight pathogen Marasmius tenuissimus strain MS-2.</title>
        <authorList>
            <person name="Yulfo-Soto G.E."/>
            <person name="Baruah I.K."/>
            <person name="Amoako-Attah I."/>
            <person name="Bukari Y."/>
            <person name="Meinhardt L.W."/>
            <person name="Bailey B.A."/>
            <person name="Cohen S.P."/>
        </authorList>
    </citation>
    <scope>NUCLEOTIDE SEQUENCE [LARGE SCALE GENOMIC DNA]</scope>
    <source>
        <strain evidence="12 13">MS-2</strain>
    </source>
</reference>
<keyword evidence="5 11" id="KW-0645">Protease</keyword>
<dbReference type="SUPFAM" id="SSF55486">
    <property type="entry name" value="Metalloproteases ('zincins'), catalytic domain"/>
    <property type="match status" value="1"/>
</dbReference>
<dbReference type="InterPro" id="IPR027268">
    <property type="entry name" value="Peptidase_M4/M1_CTD_sf"/>
</dbReference>
<keyword evidence="10 11" id="KW-0865">Zymogen</keyword>
<comment type="subcellular location">
    <subcellularLocation>
        <location evidence="2 11">Secreted</location>
    </subcellularLocation>
</comment>
<evidence type="ECO:0000256" key="3">
    <source>
        <dbReference type="ARBA" id="ARBA00006006"/>
    </source>
</evidence>
<dbReference type="InterPro" id="IPR001842">
    <property type="entry name" value="Peptidase_M36"/>
</dbReference>
<organism evidence="12 13">
    <name type="scientific">Marasmius tenuissimus</name>
    <dbReference type="NCBI Taxonomy" id="585030"/>
    <lineage>
        <taxon>Eukaryota</taxon>
        <taxon>Fungi</taxon>
        <taxon>Dikarya</taxon>
        <taxon>Basidiomycota</taxon>
        <taxon>Agaricomycotina</taxon>
        <taxon>Agaricomycetes</taxon>
        <taxon>Agaricomycetidae</taxon>
        <taxon>Agaricales</taxon>
        <taxon>Marasmiineae</taxon>
        <taxon>Marasmiaceae</taxon>
        <taxon>Marasmius</taxon>
    </lineage>
</organism>
<dbReference type="PANTHER" id="PTHR33478">
    <property type="entry name" value="EXTRACELLULAR METALLOPROTEINASE MEP"/>
    <property type="match status" value="1"/>
</dbReference>
<evidence type="ECO:0000256" key="9">
    <source>
        <dbReference type="ARBA" id="ARBA00023049"/>
    </source>
</evidence>
<evidence type="ECO:0000256" key="2">
    <source>
        <dbReference type="ARBA" id="ARBA00004613"/>
    </source>
</evidence>
<comment type="cofactor">
    <cofactor evidence="1 11">
        <name>Zn(2+)</name>
        <dbReference type="ChEBI" id="CHEBI:29105"/>
    </cofactor>
</comment>
<evidence type="ECO:0000256" key="4">
    <source>
        <dbReference type="ARBA" id="ARBA00022525"/>
    </source>
</evidence>
<evidence type="ECO:0000256" key="1">
    <source>
        <dbReference type="ARBA" id="ARBA00001947"/>
    </source>
</evidence>
<feature type="signal peptide" evidence="11">
    <location>
        <begin position="1"/>
        <end position="23"/>
    </location>
</feature>
<comment type="caution">
    <text evidence="12">The sequence shown here is derived from an EMBL/GenBank/DDBJ whole genome shotgun (WGS) entry which is preliminary data.</text>
</comment>